<evidence type="ECO:0000313" key="3">
    <source>
        <dbReference type="Proteomes" id="UP001163096"/>
    </source>
</evidence>
<organism evidence="2 3">
    <name type="scientific">Methanogenium organophilum</name>
    <dbReference type="NCBI Taxonomy" id="2199"/>
    <lineage>
        <taxon>Archaea</taxon>
        <taxon>Methanobacteriati</taxon>
        <taxon>Methanobacteriota</taxon>
        <taxon>Stenosarchaea group</taxon>
        <taxon>Methanomicrobia</taxon>
        <taxon>Methanomicrobiales</taxon>
        <taxon>Methanomicrobiaceae</taxon>
        <taxon>Methanogenium</taxon>
    </lineage>
</organism>
<keyword evidence="1" id="KW-1133">Transmembrane helix</keyword>
<evidence type="ECO:0000256" key="1">
    <source>
        <dbReference type="SAM" id="Phobius"/>
    </source>
</evidence>
<dbReference type="RefSeq" id="WP_268187777.1">
    <property type="nucleotide sequence ID" value="NZ_CP113361.1"/>
</dbReference>
<dbReference type="AlphaFoldDB" id="A0A9X9T9K0"/>
<name>A0A9X9T9K0_METOG</name>
<gene>
    <name evidence="2" type="ORF">OU421_06320</name>
</gene>
<reference evidence="2" key="1">
    <citation type="submission" date="2022-11" db="EMBL/GenBank/DDBJ databases">
        <title>Complete genome sequence of Methanogenium organophilum DSM 3596.</title>
        <authorList>
            <person name="Chen S.-C."/>
            <person name="Lai S.-J."/>
            <person name="You Y.-T."/>
        </authorList>
    </citation>
    <scope>NUCLEOTIDE SEQUENCE</scope>
    <source>
        <strain evidence="2">DSM 3596</strain>
    </source>
</reference>
<keyword evidence="1" id="KW-0472">Membrane</keyword>
<protein>
    <submittedName>
        <fullName evidence="2">Uncharacterized protein</fullName>
    </submittedName>
</protein>
<dbReference type="GeneID" id="76834700"/>
<proteinExistence type="predicted"/>
<feature type="transmembrane region" description="Helical" evidence="1">
    <location>
        <begin position="221"/>
        <end position="245"/>
    </location>
</feature>
<accession>A0A9X9T9K0</accession>
<feature type="transmembrane region" description="Helical" evidence="1">
    <location>
        <begin position="7"/>
        <end position="31"/>
    </location>
</feature>
<evidence type="ECO:0000313" key="2">
    <source>
        <dbReference type="EMBL" id="WAI02486.1"/>
    </source>
</evidence>
<keyword evidence="1" id="KW-0812">Transmembrane</keyword>
<keyword evidence="3" id="KW-1185">Reference proteome</keyword>
<dbReference type="Proteomes" id="UP001163096">
    <property type="component" value="Chromosome"/>
</dbReference>
<dbReference type="KEGG" id="mou:OU421_06320"/>
<sequence length="264" mass="28833">MQERNGVSFCIPLGVLFFVMVLCVPAAAVIVELTEGNLTDTRYEGDLVEYTIAVSGVPKQAQYIEMNTDVTPVPDVPLWQPERDGVTVTGGDEALNDHTITLETDETGAFTEPVMVTVTGRAPVLTTVTVTDGVVVTKRNTQTTGYVYYRIEARDENRDLIGSGTTRTFSVLVPDEEAFRARLDAVGDPELRYLIDDLYSRGLRDEAGDLLVYAETPEEPVVSVTTAVLLGVVLLIVGFAGGMVFGKIRAKNIQEFQREYGGNE</sequence>
<dbReference type="EMBL" id="CP113361">
    <property type="protein sequence ID" value="WAI02486.1"/>
    <property type="molecule type" value="Genomic_DNA"/>
</dbReference>